<dbReference type="Pfam" id="PF00226">
    <property type="entry name" value="DnaJ"/>
    <property type="match status" value="1"/>
</dbReference>
<dbReference type="GO" id="GO:0032436">
    <property type="term" value="P:positive regulation of proteasomal ubiquitin-dependent protein catabolic process"/>
    <property type="evidence" value="ECO:0007669"/>
    <property type="project" value="TreeGrafter"/>
</dbReference>
<dbReference type="Proteomes" id="UP000054150">
    <property type="component" value="Unassembled WGS sequence"/>
</dbReference>
<organism evidence="3 4">
    <name type="scientific">Pelecanus crispus</name>
    <name type="common">Dalmatian pelican</name>
    <dbReference type="NCBI Taxonomy" id="36300"/>
    <lineage>
        <taxon>Eukaryota</taxon>
        <taxon>Metazoa</taxon>
        <taxon>Chordata</taxon>
        <taxon>Craniata</taxon>
        <taxon>Vertebrata</taxon>
        <taxon>Euteleostomi</taxon>
        <taxon>Archelosauria</taxon>
        <taxon>Archosauria</taxon>
        <taxon>Dinosauria</taxon>
        <taxon>Saurischia</taxon>
        <taxon>Theropoda</taxon>
        <taxon>Coelurosauria</taxon>
        <taxon>Aves</taxon>
        <taxon>Neognathae</taxon>
        <taxon>Neoaves</taxon>
        <taxon>Aequornithes</taxon>
        <taxon>Pelecaniformes</taxon>
        <taxon>Pelecanidae</taxon>
        <taxon>Pelecanus</taxon>
    </lineage>
</organism>
<dbReference type="EMBL" id="KK482582">
    <property type="protein sequence ID" value="KFQ60963.1"/>
    <property type="molecule type" value="Genomic_DNA"/>
</dbReference>
<dbReference type="GO" id="GO:0005829">
    <property type="term" value="C:cytosol"/>
    <property type="evidence" value="ECO:0007669"/>
    <property type="project" value="TreeGrafter"/>
</dbReference>
<dbReference type="Gene3D" id="1.10.287.110">
    <property type="entry name" value="DnaJ domain"/>
    <property type="match status" value="1"/>
</dbReference>
<evidence type="ECO:0000256" key="1">
    <source>
        <dbReference type="ARBA" id="ARBA00023186"/>
    </source>
</evidence>
<dbReference type="GO" id="GO:0030544">
    <property type="term" value="F:Hsp70 protein binding"/>
    <property type="evidence" value="ECO:0007669"/>
    <property type="project" value="InterPro"/>
</dbReference>
<dbReference type="SMART" id="SM00271">
    <property type="entry name" value="DnaJ"/>
    <property type="match status" value="1"/>
</dbReference>
<dbReference type="PRINTS" id="PR00625">
    <property type="entry name" value="JDOMAIN"/>
</dbReference>
<dbReference type="AlphaFoldDB" id="A0A091SRP1"/>
<dbReference type="SUPFAM" id="SSF46565">
    <property type="entry name" value="Chaperone J-domain"/>
    <property type="match status" value="1"/>
</dbReference>
<protein>
    <submittedName>
        <fullName evidence="3">DnaJ subfamily B member 6-A</fullName>
    </submittedName>
</protein>
<dbReference type="GO" id="GO:0001671">
    <property type="term" value="F:ATPase activator activity"/>
    <property type="evidence" value="ECO:0007669"/>
    <property type="project" value="TreeGrafter"/>
</dbReference>
<sequence length="57" mass="6643">YEALGVSRNATAEDIKKAYRKAALKWHPDKNPDNKEYAEQRFKEIAEAYEVLSDSKR</sequence>
<dbReference type="PROSITE" id="PS50076">
    <property type="entry name" value="DNAJ_2"/>
    <property type="match status" value="1"/>
</dbReference>
<dbReference type="InterPro" id="IPR001623">
    <property type="entry name" value="DnaJ_domain"/>
</dbReference>
<keyword evidence="4" id="KW-1185">Reference proteome</keyword>
<gene>
    <name evidence="3" type="ORF">N334_05771</name>
</gene>
<dbReference type="GO" id="GO:0042026">
    <property type="term" value="P:protein refolding"/>
    <property type="evidence" value="ECO:0007669"/>
    <property type="project" value="TreeGrafter"/>
</dbReference>
<dbReference type="PANTHER" id="PTHR45168">
    <property type="entry name" value="DNAJ HOMOLOG SUBFAMILY B MEMBER 2"/>
    <property type="match status" value="1"/>
</dbReference>
<reference evidence="3 4" key="1">
    <citation type="submission" date="2014-04" db="EMBL/GenBank/DDBJ databases">
        <title>Genome evolution of avian class.</title>
        <authorList>
            <person name="Zhang G."/>
            <person name="Li C."/>
        </authorList>
    </citation>
    <scope>NUCLEOTIDE SEQUENCE [LARGE SCALE GENOMIC DNA]</scope>
    <source>
        <strain evidence="3">BGI_N334</strain>
    </source>
</reference>
<dbReference type="GO" id="GO:0051082">
    <property type="term" value="F:unfolded protein binding"/>
    <property type="evidence" value="ECO:0007669"/>
    <property type="project" value="InterPro"/>
</dbReference>
<feature type="non-terminal residue" evidence="3">
    <location>
        <position position="57"/>
    </location>
</feature>
<dbReference type="InterPro" id="IPR043183">
    <property type="entry name" value="DNJB2/6-like"/>
</dbReference>
<feature type="domain" description="J" evidence="2">
    <location>
        <begin position="1"/>
        <end position="57"/>
    </location>
</feature>
<dbReference type="GO" id="GO:0036503">
    <property type="term" value="P:ERAD pathway"/>
    <property type="evidence" value="ECO:0007669"/>
    <property type="project" value="TreeGrafter"/>
</dbReference>
<proteinExistence type="predicted"/>
<keyword evidence="1" id="KW-0143">Chaperone</keyword>
<name>A0A091SRP1_PELCR</name>
<evidence type="ECO:0000313" key="4">
    <source>
        <dbReference type="Proteomes" id="UP000054150"/>
    </source>
</evidence>
<dbReference type="InterPro" id="IPR036869">
    <property type="entry name" value="J_dom_sf"/>
</dbReference>
<dbReference type="GO" id="GO:0005789">
    <property type="term" value="C:endoplasmic reticulum membrane"/>
    <property type="evidence" value="ECO:0007669"/>
    <property type="project" value="TreeGrafter"/>
</dbReference>
<evidence type="ECO:0000313" key="3">
    <source>
        <dbReference type="EMBL" id="KFQ60963.1"/>
    </source>
</evidence>
<accession>A0A091SRP1</accession>
<dbReference type="PANTHER" id="PTHR45168:SF1">
    <property type="entry name" value="DNAJ HOMOLOG SUBFAMILY B MEMBER 2"/>
    <property type="match status" value="1"/>
</dbReference>
<evidence type="ECO:0000259" key="2">
    <source>
        <dbReference type="PROSITE" id="PS50076"/>
    </source>
</evidence>
<feature type="non-terminal residue" evidence="3">
    <location>
        <position position="1"/>
    </location>
</feature>
<dbReference type="CDD" id="cd06257">
    <property type="entry name" value="DnaJ"/>
    <property type="match status" value="1"/>
</dbReference>